<comment type="caution">
    <text evidence="1">The sequence shown here is derived from an EMBL/GenBank/DDBJ whole genome shotgun (WGS) entry which is preliminary data.</text>
</comment>
<evidence type="ECO:0000313" key="2">
    <source>
        <dbReference type="Proteomes" id="UP000319828"/>
    </source>
</evidence>
<sequence>MSSRFKKVSLALYLDPTQSKADSYTFNTLSSWAKRRQELSLDASATMELHQLVHVHKDIYLSGLFLYQLKPELAKSMAAALAGESITETALFDALSLNQIDSEARSTSVENKYSELSIPDYSNKLDVLLSQQESTNEKISALRDQLNEPVFASEKDGKSMVDLPDYSGSFEVLLKQQAESHKQITDTNKQIISLQKLVQEQNRLIYQLMQQGVSGAGIQASHLKTESDMKSPMLPDEPKEQVEQRLAKVQKMKQKGVF</sequence>
<gene>
    <name evidence="1" type="ORF">FOF44_12540</name>
</gene>
<dbReference type="OrthoDB" id="6263428at2"/>
<dbReference type="RefSeq" id="WP_144388607.1">
    <property type="nucleotide sequence ID" value="NZ_CANNCB010000032.1"/>
</dbReference>
<accession>A0A557P2L8</accession>
<organism evidence="1 2">
    <name type="scientific">Vibrio algivorus</name>
    <dbReference type="NCBI Taxonomy" id="1667024"/>
    <lineage>
        <taxon>Bacteria</taxon>
        <taxon>Pseudomonadati</taxon>
        <taxon>Pseudomonadota</taxon>
        <taxon>Gammaproteobacteria</taxon>
        <taxon>Vibrionales</taxon>
        <taxon>Vibrionaceae</taxon>
        <taxon>Vibrio</taxon>
    </lineage>
</organism>
<dbReference type="Proteomes" id="UP000319828">
    <property type="component" value="Unassembled WGS sequence"/>
</dbReference>
<dbReference type="AlphaFoldDB" id="A0A557P2L8"/>
<reference evidence="1 2" key="1">
    <citation type="submission" date="2019-07" db="EMBL/GenBank/DDBJ databases">
        <title>The draft genome sequence of Vibrio algivorus M1486.</title>
        <authorList>
            <person name="Meng X."/>
        </authorList>
    </citation>
    <scope>NUCLEOTIDE SEQUENCE [LARGE SCALE GENOMIC DNA]</scope>
    <source>
        <strain evidence="1 2">M1486</strain>
    </source>
</reference>
<protein>
    <submittedName>
        <fullName evidence="1">Uncharacterized protein</fullName>
    </submittedName>
</protein>
<evidence type="ECO:0000313" key="1">
    <source>
        <dbReference type="EMBL" id="TVO34915.1"/>
    </source>
</evidence>
<name>A0A557P2L8_9VIBR</name>
<proteinExistence type="predicted"/>
<dbReference type="EMBL" id="VMKJ01000027">
    <property type="protein sequence ID" value="TVO34915.1"/>
    <property type="molecule type" value="Genomic_DNA"/>
</dbReference>